<dbReference type="PANTHER" id="PTHR13321">
    <property type="entry name" value="MEDIATOR OF RNA POLYMERASE II TRANSCRIPTION, SUBUNIT 18"/>
    <property type="match status" value="1"/>
</dbReference>
<organism evidence="9 10">
    <name type="scientific">Paraglomus brasilianum</name>
    <dbReference type="NCBI Taxonomy" id="144538"/>
    <lineage>
        <taxon>Eukaryota</taxon>
        <taxon>Fungi</taxon>
        <taxon>Fungi incertae sedis</taxon>
        <taxon>Mucoromycota</taxon>
        <taxon>Glomeromycotina</taxon>
        <taxon>Glomeromycetes</taxon>
        <taxon>Paraglomerales</taxon>
        <taxon>Paraglomeraceae</taxon>
        <taxon>Paraglomus</taxon>
    </lineage>
</organism>
<protein>
    <recommendedName>
        <fullName evidence="3 8">Mediator of RNA polymerase II transcription subunit 18</fullName>
    </recommendedName>
    <alternativeName>
        <fullName evidence="7 8">Mediator complex subunit 18</fullName>
    </alternativeName>
</protein>
<accession>A0A9N9EX88</accession>
<evidence type="ECO:0000256" key="7">
    <source>
        <dbReference type="ARBA" id="ARBA00032012"/>
    </source>
</evidence>
<comment type="subunit">
    <text evidence="8">Component of the Mediator complex.</text>
</comment>
<dbReference type="GO" id="GO:0006357">
    <property type="term" value="P:regulation of transcription by RNA polymerase II"/>
    <property type="evidence" value="ECO:0007669"/>
    <property type="project" value="InterPro"/>
</dbReference>
<dbReference type="InterPro" id="IPR019095">
    <property type="entry name" value="Mediator_Med18"/>
</dbReference>
<dbReference type="AlphaFoldDB" id="A0A9N9EX88"/>
<comment type="function">
    <text evidence="8">Component of the Mediator complex, a coactivator involved in the regulated transcription of nearly all RNA polymerase II-dependent genes. Mediator functions as a bridge to convey information from gene-specific regulatory proteins to the basal RNA polymerase II transcription machinery. Mediator is recruited to promoters by direct interactions with regulatory proteins and serves as a scaffold for the assembly of a functional preinitiation complex with RNA polymerase II and the general transcription factors.</text>
</comment>
<dbReference type="Pfam" id="PF09637">
    <property type="entry name" value="Med18"/>
    <property type="match status" value="1"/>
</dbReference>
<keyword evidence="10" id="KW-1185">Reference proteome</keyword>
<proteinExistence type="inferred from homology"/>
<dbReference type="GO" id="GO:0070847">
    <property type="term" value="C:core mediator complex"/>
    <property type="evidence" value="ECO:0007669"/>
    <property type="project" value="TreeGrafter"/>
</dbReference>
<keyword evidence="6 8" id="KW-0539">Nucleus</keyword>
<dbReference type="Gene3D" id="2.40.320.10">
    <property type="entry name" value="Hypothetical Protein Pfu-838710-001"/>
    <property type="match status" value="1"/>
</dbReference>
<evidence type="ECO:0000256" key="8">
    <source>
        <dbReference type="RuleBase" id="RU364150"/>
    </source>
</evidence>
<evidence type="ECO:0000313" key="10">
    <source>
        <dbReference type="Proteomes" id="UP000789739"/>
    </source>
</evidence>
<dbReference type="Proteomes" id="UP000789739">
    <property type="component" value="Unassembled WGS sequence"/>
</dbReference>
<dbReference type="GO" id="GO:0016592">
    <property type="term" value="C:mediator complex"/>
    <property type="evidence" value="ECO:0007669"/>
    <property type="project" value="InterPro"/>
</dbReference>
<sequence length="232" mass="26085">MLFECSLHGRISDQIQSQLIDRLIGICATEPVPISEHEIGFVPTAQTRGGPGRNEDVLLRLKSSLDDKNLTKRKWQLIQIGPPETSTQKPVTVRQINSTSLTNGNAFAFMTALGYSFAFEFIRRGVIFVYRNILKIVITQIFLPEVRNDATRIRPFDPNNHWLVEVSASAESSERVEAVVDELKVSFDHVNTKLDILYSTATGPDGVCIQTPLFLVVEMENTKVKEKLEVKI</sequence>
<evidence type="ECO:0000256" key="1">
    <source>
        <dbReference type="ARBA" id="ARBA00004123"/>
    </source>
</evidence>
<keyword evidence="4 8" id="KW-0805">Transcription regulation</keyword>
<reference evidence="9" key="1">
    <citation type="submission" date="2021-06" db="EMBL/GenBank/DDBJ databases">
        <authorList>
            <person name="Kallberg Y."/>
            <person name="Tangrot J."/>
            <person name="Rosling A."/>
        </authorList>
    </citation>
    <scope>NUCLEOTIDE SEQUENCE</scope>
    <source>
        <strain evidence="9">BR232B</strain>
    </source>
</reference>
<comment type="caution">
    <text evidence="9">The sequence shown here is derived from an EMBL/GenBank/DDBJ whole genome shotgun (WGS) entry which is preliminary data.</text>
</comment>
<comment type="subcellular location">
    <subcellularLocation>
        <location evidence="1 8">Nucleus</location>
    </subcellularLocation>
</comment>
<evidence type="ECO:0000256" key="2">
    <source>
        <dbReference type="ARBA" id="ARBA00009814"/>
    </source>
</evidence>
<evidence type="ECO:0000256" key="6">
    <source>
        <dbReference type="ARBA" id="ARBA00023242"/>
    </source>
</evidence>
<dbReference type="PANTHER" id="PTHR13321:SF2">
    <property type="entry name" value="MEDIATOR OF RNA POLYMERASE II TRANSCRIPTION SUBUNIT 18"/>
    <property type="match status" value="1"/>
</dbReference>
<dbReference type="GO" id="GO:0006369">
    <property type="term" value="P:termination of RNA polymerase II transcription"/>
    <property type="evidence" value="ECO:0007669"/>
    <property type="project" value="TreeGrafter"/>
</dbReference>
<name>A0A9N9EX88_9GLOM</name>
<gene>
    <name evidence="8" type="primary">MED18</name>
    <name evidence="9" type="ORF">PBRASI_LOCUS2396</name>
</gene>
<evidence type="ECO:0000256" key="4">
    <source>
        <dbReference type="ARBA" id="ARBA00023015"/>
    </source>
</evidence>
<keyword evidence="8" id="KW-0010">Activator</keyword>
<comment type="similarity">
    <text evidence="2 8">Belongs to the Mediator complex subunit 18 family.</text>
</comment>
<dbReference type="EMBL" id="CAJVPI010000185">
    <property type="protein sequence ID" value="CAG8496790.1"/>
    <property type="molecule type" value="Genomic_DNA"/>
</dbReference>
<keyword evidence="5 8" id="KW-0804">Transcription</keyword>
<dbReference type="GO" id="GO:0003712">
    <property type="term" value="F:transcription coregulator activity"/>
    <property type="evidence" value="ECO:0007669"/>
    <property type="project" value="InterPro"/>
</dbReference>
<evidence type="ECO:0000256" key="3">
    <source>
        <dbReference type="ARBA" id="ARBA00019612"/>
    </source>
</evidence>
<evidence type="ECO:0000313" key="9">
    <source>
        <dbReference type="EMBL" id="CAG8496790.1"/>
    </source>
</evidence>
<evidence type="ECO:0000256" key="5">
    <source>
        <dbReference type="ARBA" id="ARBA00023163"/>
    </source>
</evidence>
<dbReference type="OrthoDB" id="5348092at2759"/>